<evidence type="ECO:0000256" key="1">
    <source>
        <dbReference type="ARBA" id="ARBA00004141"/>
    </source>
</evidence>
<comment type="caution">
    <text evidence="10">The sequence shown here is derived from an EMBL/GenBank/DDBJ whole genome shotgun (WGS) entry which is preliminary data.</text>
</comment>
<dbReference type="PROSITE" id="PS50088">
    <property type="entry name" value="ANK_REPEAT"/>
    <property type="match status" value="2"/>
</dbReference>
<dbReference type="PROSITE" id="PS50297">
    <property type="entry name" value="ANK_REP_REGION"/>
    <property type="match status" value="2"/>
</dbReference>
<organism evidence="10 11">
    <name type="scientific">Orenia marismortui</name>
    <dbReference type="NCBI Taxonomy" id="46469"/>
    <lineage>
        <taxon>Bacteria</taxon>
        <taxon>Bacillati</taxon>
        <taxon>Bacillota</taxon>
        <taxon>Clostridia</taxon>
        <taxon>Halanaerobiales</taxon>
        <taxon>Halobacteroidaceae</taxon>
        <taxon>Orenia</taxon>
    </lineage>
</organism>
<dbReference type="SUPFAM" id="SSF51126">
    <property type="entry name" value="Pectin lyase-like"/>
    <property type="match status" value="2"/>
</dbReference>
<keyword evidence="11" id="KW-1185">Reference proteome</keyword>
<dbReference type="Proteomes" id="UP000295832">
    <property type="component" value="Unassembled WGS sequence"/>
</dbReference>
<feature type="domain" description="Periplasmic copper-binding protein NosD beta helix" evidence="8">
    <location>
        <begin position="604"/>
        <end position="713"/>
    </location>
</feature>
<dbReference type="InterPro" id="IPR050745">
    <property type="entry name" value="Multifunctional_regulatory"/>
</dbReference>
<dbReference type="AlphaFoldDB" id="A0A4R8H161"/>
<dbReference type="InterPro" id="IPR036770">
    <property type="entry name" value="Ankyrin_rpt-contain_sf"/>
</dbReference>
<evidence type="ECO:0000313" key="11">
    <source>
        <dbReference type="Proteomes" id="UP000295832"/>
    </source>
</evidence>
<feature type="repeat" description="ANK" evidence="7">
    <location>
        <begin position="1175"/>
        <end position="1208"/>
    </location>
</feature>
<proteinExistence type="predicted"/>
<keyword evidence="2" id="KW-0812">Transmembrane</keyword>
<dbReference type="InterPro" id="IPR007742">
    <property type="entry name" value="NosD_dom"/>
</dbReference>
<dbReference type="Gene3D" id="2.160.20.10">
    <property type="entry name" value="Single-stranded right-handed beta-helix, Pectin lyase-like"/>
    <property type="match status" value="1"/>
</dbReference>
<evidence type="ECO:0000256" key="6">
    <source>
        <dbReference type="ARBA" id="ARBA00023136"/>
    </source>
</evidence>
<dbReference type="Gene3D" id="1.25.40.20">
    <property type="entry name" value="Ankyrin repeat-containing domain"/>
    <property type="match status" value="1"/>
</dbReference>
<keyword evidence="6" id="KW-0472">Membrane</keyword>
<evidence type="ECO:0000256" key="7">
    <source>
        <dbReference type="PROSITE-ProRule" id="PRU00023"/>
    </source>
</evidence>
<dbReference type="InterPro" id="IPR002110">
    <property type="entry name" value="Ankyrin_rpt"/>
</dbReference>
<dbReference type="EMBL" id="SOEG01000003">
    <property type="protein sequence ID" value="TDX53174.1"/>
    <property type="molecule type" value="Genomic_DNA"/>
</dbReference>
<dbReference type="Pfam" id="PF05277">
    <property type="entry name" value="DUF726"/>
    <property type="match status" value="1"/>
</dbReference>
<evidence type="ECO:0000259" key="9">
    <source>
        <dbReference type="Pfam" id="PF13229"/>
    </source>
</evidence>
<dbReference type="RefSeq" id="WP_134114770.1">
    <property type="nucleotide sequence ID" value="NZ_SOEG01000003.1"/>
</dbReference>
<dbReference type="SUPFAM" id="SSF48403">
    <property type="entry name" value="Ankyrin repeat"/>
    <property type="match status" value="1"/>
</dbReference>
<keyword evidence="4" id="KW-1133">Transmembrane helix</keyword>
<dbReference type="InterPro" id="IPR012334">
    <property type="entry name" value="Pectin_lyas_fold"/>
</dbReference>
<evidence type="ECO:0000259" key="8">
    <source>
        <dbReference type="Pfam" id="PF05048"/>
    </source>
</evidence>
<evidence type="ECO:0000256" key="2">
    <source>
        <dbReference type="ARBA" id="ARBA00022692"/>
    </source>
</evidence>
<evidence type="ECO:0000256" key="4">
    <source>
        <dbReference type="ARBA" id="ARBA00022989"/>
    </source>
</evidence>
<dbReference type="SMART" id="SM00248">
    <property type="entry name" value="ANK"/>
    <property type="match status" value="3"/>
</dbReference>
<reference evidence="10 11" key="1">
    <citation type="submission" date="2019-03" db="EMBL/GenBank/DDBJ databases">
        <title>Subsurface microbial communities from deep shales in Ohio and West Virginia, USA.</title>
        <authorList>
            <person name="Wrighton K."/>
        </authorList>
    </citation>
    <scope>NUCLEOTIDE SEQUENCE [LARGE SCALE GENOMIC DNA]</scope>
    <source>
        <strain evidence="10 11">MSL 6dP</strain>
    </source>
</reference>
<comment type="subcellular location">
    <subcellularLocation>
        <location evidence="1">Membrane</location>
        <topology evidence="1">Multi-pass membrane protein</topology>
    </subcellularLocation>
</comment>
<keyword evidence="3" id="KW-0677">Repeat</keyword>
<name>A0A4R8H161_9FIRM</name>
<sequence length="1241" mass="139237">MSESRVVVEDAYLDESSSSYILSPIYSRNTKEEIIFINGFLTENKDDYDWHEFISDHVRDKSCYHYRWKAGKLMSLINDAALGTLSLVAKPLVGGAVGELGKLKQVAKAGNKVSKYLPDEINIGSAAKKMVTGKNFSNNVSKSWKEAVENAESAGRELGKYIYNSNKKYILVGHSLGSQVIYNTLRFLDKKDSLDQILSVNLLGGAIQADKYLGLLSRNKSLSVNNYYSKADMVLFFLFNLANINDTSSNLGAAGMLLGAAFGALTGGLGMALLAGAAGGVAGSLFGAGLQLFLNNPVGRNIIRSSRARNIRCSYAHNDYVKYFSDIFEGFDYQQRIENATVISAESSKSDIIRQLSHSEGVVFLEEGVYELGELILADLNNLEIKSDGNVIFKDTELTLENCSNLKLEFVNFVAGDEKGKKAQDYFLNLHNSKKISFYGTKLTNQDLKITNSSQVSFIESDLIGESYQLKIASSQLDFQYSNILGPKNAVESKNSNIKFIGSELQGARDFLQSENDKIAIDNTVIKEGYNLFNLNQTEIELSNSLITELEREVITATNSKITLANNTVNKSKQQLIKAAYSKVKLINNLVKSFTGDIITTEHAPELLLEDNRVIDSKKAIVVKSKQDQLRIINNEFEDCEMVLDIREAKDSAIKNNKFSKTNKTAVNILKSKLTLEENSFVENSECIYLEGSKGKIINNSFKDNSNVSLKLNNSHCEINSNSFIIFKYKNSSCAVYIYNSKEDNLISQNKFDNYYLGIYYCDSNAEIKENKFDGNGIGIKASNSLSNMIQNNQFKKNKSALRLVINSAAILGEDIKDNHFEANDLNYYSYNSDIKGLDANDEKVLVEDTRELEKKFKRRINKFYPQMEKIFGQKPLGEDIYYQPDNMKDRLEDHISSYANLDIDEYEDILFLYSRYRNFKEGALITKRYIYSSANNRIRIDKIKDISSSKRYLSFILKSGKEIKVEIDDGHFLKLLLKRSLFNINPIEDMEEEITNLYQSMGRRPFGSNVSLKGSIDKKKLNNAQKYYARKLKKEDILILGDSTVFGSAKKGFIITKDRFYCHQYSPMQLKSLSAEDKGITSVRINGKKVKYGGSKRERFIGFLNNINALYALNDLFALKVTCPSCKKQVKAKYNKCPKCKLNLMLSIAADSNDPEEIEILVNEGKEIETLNKEKATPLMIAAKYNQNSEIIAALIDAGAKVDVRDGAGFDPVMYAAINNPNPEVITKLVEAGADINAKI</sequence>
<evidence type="ECO:0000256" key="5">
    <source>
        <dbReference type="ARBA" id="ARBA00023043"/>
    </source>
</evidence>
<accession>A0A4R8H161</accession>
<dbReference type="PANTHER" id="PTHR24189">
    <property type="entry name" value="MYOTROPHIN"/>
    <property type="match status" value="1"/>
</dbReference>
<feature type="domain" description="Right handed beta helix" evidence="9">
    <location>
        <begin position="729"/>
        <end position="825"/>
    </location>
</feature>
<feature type="repeat" description="ANK" evidence="7">
    <location>
        <begin position="1209"/>
        <end position="1241"/>
    </location>
</feature>
<protein>
    <submittedName>
        <fullName evidence="10">Parallel beta-helix repeat protein</fullName>
    </submittedName>
</protein>
<keyword evidence="5 7" id="KW-0040">ANK repeat</keyword>
<evidence type="ECO:0000256" key="3">
    <source>
        <dbReference type="ARBA" id="ARBA00022737"/>
    </source>
</evidence>
<dbReference type="InterPro" id="IPR011050">
    <property type="entry name" value="Pectin_lyase_fold/virulence"/>
</dbReference>
<dbReference type="STRING" id="926561.GCA_000379025_01698"/>
<dbReference type="InterPro" id="IPR007941">
    <property type="entry name" value="DUF726"/>
</dbReference>
<gene>
    <name evidence="10" type="ORF">C7959_10326</name>
</gene>
<dbReference type="Pfam" id="PF12796">
    <property type="entry name" value="Ank_2"/>
    <property type="match status" value="1"/>
</dbReference>
<dbReference type="Pfam" id="PF13229">
    <property type="entry name" value="Beta_helix"/>
    <property type="match status" value="1"/>
</dbReference>
<evidence type="ECO:0000313" key="10">
    <source>
        <dbReference type="EMBL" id="TDX53174.1"/>
    </source>
</evidence>
<dbReference type="InterPro" id="IPR039448">
    <property type="entry name" value="Beta_helix"/>
</dbReference>
<dbReference type="GO" id="GO:0016020">
    <property type="term" value="C:membrane"/>
    <property type="evidence" value="ECO:0007669"/>
    <property type="project" value="UniProtKB-SubCell"/>
</dbReference>
<dbReference type="PANTHER" id="PTHR24189:SF50">
    <property type="entry name" value="ANKYRIN REPEAT AND SOCS BOX PROTEIN 2"/>
    <property type="match status" value="1"/>
</dbReference>
<dbReference type="Pfam" id="PF05048">
    <property type="entry name" value="NosD"/>
    <property type="match status" value="1"/>
</dbReference>